<keyword evidence="3" id="KW-1185">Reference proteome</keyword>
<comment type="caution">
    <text evidence="2">The sequence shown here is derived from an EMBL/GenBank/DDBJ whole genome shotgun (WGS) entry which is preliminary data.</text>
</comment>
<organism evidence="2 3">
    <name type="scientific">Gigaspora rosea</name>
    <dbReference type="NCBI Taxonomy" id="44941"/>
    <lineage>
        <taxon>Eukaryota</taxon>
        <taxon>Fungi</taxon>
        <taxon>Fungi incertae sedis</taxon>
        <taxon>Mucoromycota</taxon>
        <taxon>Glomeromycotina</taxon>
        <taxon>Glomeromycetes</taxon>
        <taxon>Diversisporales</taxon>
        <taxon>Gigasporaceae</taxon>
        <taxon>Gigaspora</taxon>
    </lineage>
</organism>
<evidence type="ECO:0000313" key="1">
    <source>
        <dbReference type="EMBL" id="RIB00268.1"/>
    </source>
</evidence>
<proteinExistence type="predicted"/>
<dbReference type="EMBL" id="QKWP01004631">
    <property type="protein sequence ID" value="RIB00273.1"/>
    <property type="molecule type" value="Genomic_DNA"/>
</dbReference>
<name>A0A397TYP6_9GLOM</name>
<dbReference type="EMBL" id="QKWP01004641">
    <property type="protein sequence ID" value="RIB00268.1"/>
    <property type="molecule type" value="Genomic_DNA"/>
</dbReference>
<accession>A0A397TYP6</accession>
<dbReference type="AlphaFoldDB" id="A0A397TYP6"/>
<protein>
    <submittedName>
        <fullName evidence="2">Uncharacterized protein</fullName>
    </submittedName>
</protein>
<sequence>MTTSTSSALHGASKVNGTLKFKKIVLSDDGVNEKYIPSLEPSEKTAAAKSGANHVLIYGKSADPNFGIKFTEYNQTFLWTR</sequence>
<evidence type="ECO:0000313" key="2">
    <source>
        <dbReference type="EMBL" id="RIB00273.1"/>
    </source>
</evidence>
<reference evidence="2 3" key="1">
    <citation type="submission" date="2018-06" db="EMBL/GenBank/DDBJ databases">
        <title>Comparative genomics reveals the genomic features of Rhizophagus irregularis, R. cerebriforme, R. diaphanum and Gigaspora rosea, and their symbiotic lifestyle signature.</title>
        <authorList>
            <person name="Morin E."/>
            <person name="San Clemente H."/>
            <person name="Chen E.C.H."/>
            <person name="De La Providencia I."/>
            <person name="Hainaut M."/>
            <person name="Kuo A."/>
            <person name="Kohler A."/>
            <person name="Murat C."/>
            <person name="Tang N."/>
            <person name="Roy S."/>
            <person name="Loubradou J."/>
            <person name="Henrissat B."/>
            <person name="Grigoriev I.V."/>
            <person name="Corradi N."/>
            <person name="Roux C."/>
            <person name="Martin F.M."/>
        </authorList>
    </citation>
    <scope>NUCLEOTIDE SEQUENCE [LARGE SCALE GENOMIC DNA]</scope>
    <source>
        <strain evidence="2 3">DAOM 194757</strain>
    </source>
</reference>
<gene>
    <name evidence="2" type="ORF">C2G38_2150927</name>
    <name evidence="1" type="ORF">C2G38_2150929</name>
</gene>
<dbReference type="Proteomes" id="UP000266673">
    <property type="component" value="Unassembled WGS sequence"/>
</dbReference>
<evidence type="ECO:0000313" key="3">
    <source>
        <dbReference type="Proteomes" id="UP000266673"/>
    </source>
</evidence>